<evidence type="ECO:0000313" key="7">
    <source>
        <dbReference type="EMBL" id="CAB3782924.1"/>
    </source>
</evidence>
<dbReference type="SUPFAM" id="SSF103481">
    <property type="entry name" value="Multidrug resistance efflux transporter EmrE"/>
    <property type="match status" value="1"/>
</dbReference>
<evidence type="ECO:0000256" key="5">
    <source>
        <dbReference type="ARBA" id="ARBA00023136"/>
    </source>
</evidence>
<keyword evidence="3 6" id="KW-0812">Transmembrane</keyword>
<evidence type="ECO:0000256" key="3">
    <source>
        <dbReference type="ARBA" id="ARBA00022692"/>
    </source>
</evidence>
<dbReference type="Proteomes" id="UP000494252">
    <property type="component" value="Unassembled WGS sequence"/>
</dbReference>
<reference evidence="7 8" key="1">
    <citation type="submission" date="2020-04" db="EMBL/GenBank/DDBJ databases">
        <authorList>
            <person name="De Canck E."/>
        </authorList>
    </citation>
    <scope>NUCLEOTIDE SEQUENCE [LARGE SCALE GENOMIC DNA]</scope>
    <source>
        <strain evidence="7 8">LMG 27177</strain>
    </source>
</reference>
<keyword evidence="5 6" id="KW-0472">Membrane</keyword>
<keyword evidence="4 6" id="KW-1133">Transmembrane helix</keyword>
<dbReference type="GO" id="GO:0022857">
    <property type="term" value="F:transmembrane transporter activity"/>
    <property type="evidence" value="ECO:0007669"/>
    <property type="project" value="InterPro"/>
</dbReference>
<dbReference type="EMBL" id="CADIKI010000003">
    <property type="protein sequence ID" value="CAB3782924.1"/>
    <property type="molecule type" value="Genomic_DNA"/>
</dbReference>
<dbReference type="GO" id="GO:0005886">
    <property type="term" value="C:plasma membrane"/>
    <property type="evidence" value="ECO:0007669"/>
    <property type="project" value="UniProtKB-SubCell"/>
</dbReference>
<protein>
    <submittedName>
        <fullName evidence="7">4-amino-4-deoxy-L-arabinose-phosphoundecaprenol flippase subunit ArnE</fullName>
    </submittedName>
</protein>
<dbReference type="Gene3D" id="1.10.3730.20">
    <property type="match status" value="1"/>
</dbReference>
<dbReference type="PANTHER" id="PTHR30561:SF9">
    <property type="entry name" value="4-AMINO-4-DEOXY-L-ARABINOSE-PHOSPHOUNDECAPRENOL FLIPPASE SUBUNIT ARNF-RELATED"/>
    <property type="match status" value="1"/>
</dbReference>
<evidence type="ECO:0000313" key="8">
    <source>
        <dbReference type="Proteomes" id="UP000494252"/>
    </source>
</evidence>
<keyword evidence="2" id="KW-1003">Cell membrane</keyword>
<evidence type="ECO:0000256" key="6">
    <source>
        <dbReference type="SAM" id="Phobius"/>
    </source>
</evidence>
<name>A0A6J5FQJ0_9BURK</name>
<evidence type="ECO:0000256" key="2">
    <source>
        <dbReference type="ARBA" id="ARBA00022475"/>
    </source>
</evidence>
<evidence type="ECO:0000256" key="1">
    <source>
        <dbReference type="ARBA" id="ARBA00004651"/>
    </source>
</evidence>
<sequence>MLPRRRRNGRMKWLILVLGIASNASASVLVKIAMMPPRQFPSLSDPVGALKNGPFWLGLALYGAAFLLYAAALGRLPLNVAQPVLTAGAIATVAILSVVIFREPFPWTVGAGILFIIAGVALITARVA</sequence>
<dbReference type="InterPro" id="IPR037185">
    <property type="entry name" value="EmrE-like"/>
</dbReference>
<comment type="subcellular location">
    <subcellularLocation>
        <location evidence="1">Cell membrane</location>
        <topology evidence="1">Multi-pass membrane protein</topology>
    </subcellularLocation>
</comment>
<feature type="transmembrane region" description="Helical" evidence="6">
    <location>
        <begin position="107"/>
        <end position="125"/>
    </location>
</feature>
<dbReference type="PANTHER" id="PTHR30561">
    <property type="entry name" value="SMR FAMILY PROTON-DEPENDENT DRUG EFFLUX TRANSPORTER SUGE"/>
    <property type="match status" value="1"/>
</dbReference>
<dbReference type="InterPro" id="IPR000390">
    <property type="entry name" value="Small_drug/metabolite_transptr"/>
</dbReference>
<accession>A0A6J5FQJ0</accession>
<evidence type="ECO:0000256" key="4">
    <source>
        <dbReference type="ARBA" id="ARBA00022989"/>
    </source>
</evidence>
<feature type="transmembrane region" description="Helical" evidence="6">
    <location>
        <begin position="53"/>
        <end position="72"/>
    </location>
</feature>
<gene>
    <name evidence="7" type="primary">arnE</name>
    <name evidence="7" type="ORF">LMG27177_01388</name>
</gene>
<keyword evidence="8" id="KW-1185">Reference proteome</keyword>
<proteinExistence type="predicted"/>
<feature type="transmembrane region" description="Helical" evidence="6">
    <location>
        <begin position="84"/>
        <end position="101"/>
    </location>
</feature>
<organism evidence="7 8">
    <name type="scientific">Paraburkholderia fynbosensis</name>
    <dbReference type="NCBI Taxonomy" id="1200993"/>
    <lineage>
        <taxon>Bacteria</taxon>
        <taxon>Pseudomonadati</taxon>
        <taxon>Pseudomonadota</taxon>
        <taxon>Betaproteobacteria</taxon>
        <taxon>Burkholderiales</taxon>
        <taxon>Burkholderiaceae</taxon>
        <taxon>Paraburkholderia</taxon>
    </lineage>
</organism>
<dbReference type="AlphaFoldDB" id="A0A6J5FQJ0"/>